<dbReference type="CDD" id="cd02440">
    <property type="entry name" value="AdoMet_MTases"/>
    <property type="match status" value="1"/>
</dbReference>
<protein>
    <recommendedName>
        <fullName evidence="5">phosphoethanolamine N-methyltransferase</fullName>
        <ecNumber evidence="5">2.1.1.103</ecNumber>
    </recommendedName>
</protein>
<keyword evidence="4" id="KW-0808">Transferase</keyword>
<comment type="pathway">
    <text evidence="1">Phospholipid metabolism; phosphatidylcholine biosynthesis.</text>
</comment>
<dbReference type="Pfam" id="PF13649">
    <property type="entry name" value="Methyltransf_25"/>
    <property type="match status" value="1"/>
</dbReference>
<proteinExistence type="predicted"/>
<dbReference type="EC" id="2.1.1.103" evidence="5"/>
<comment type="catalytic activity">
    <reaction evidence="6">
        <text>N,N-dimethylethanolamine phosphate + S-adenosyl-L-methionine = phosphocholine + S-adenosyl-L-homocysteine + H(+)</text>
        <dbReference type="Rhea" id="RHEA:25325"/>
        <dbReference type="ChEBI" id="CHEBI:15378"/>
        <dbReference type="ChEBI" id="CHEBI:57856"/>
        <dbReference type="ChEBI" id="CHEBI:58641"/>
        <dbReference type="ChEBI" id="CHEBI:59789"/>
        <dbReference type="ChEBI" id="CHEBI:295975"/>
        <dbReference type="EC" id="2.1.1.103"/>
    </reaction>
    <physiologicalReaction direction="left-to-right" evidence="6">
        <dbReference type="Rhea" id="RHEA:25326"/>
    </physiologicalReaction>
</comment>
<evidence type="ECO:0000313" key="11">
    <source>
        <dbReference type="Proteomes" id="UP000799772"/>
    </source>
</evidence>
<organism evidence="10 11">
    <name type="scientific">Rhizodiscina lignyota</name>
    <dbReference type="NCBI Taxonomy" id="1504668"/>
    <lineage>
        <taxon>Eukaryota</taxon>
        <taxon>Fungi</taxon>
        <taxon>Dikarya</taxon>
        <taxon>Ascomycota</taxon>
        <taxon>Pezizomycotina</taxon>
        <taxon>Dothideomycetes</taxon>
        <taxon>Pleosporomycetidae</taxon>
        <taxon>Aulographales</taxon>
        <taxon>Rhizodiscinaceae</taxon>
        <taxon>Rhizodiscina</taxon>
    </lineage>
</organism>
<comment type="pathway">
    <text evidence="2">Lipid metabolism.</text>
</comment>
<evidence type="ECO:0000256" key="8">
    <source>
        <dbReference type="ARBA" id="ARBA00047841"/>
    </source>
</evidence>
<dbReference type="EMBL" id="ML978122">
    <property type="protein sequence ID" value="KAF2102432.1"/>
    <property type="molecule type" value="Genomic_DNA"/>
</dbReference>
<dbReference type="PANTHER" id="PTHR44307:SF2">
    <property type="entry name" value="PHOSPHOETHANOLAMINE METHYLTRANSFERASE ISOFORM X1"/>
    <property type="match status" value="1"/>
</dbReference>
<reference evidence="10" key="1">
    <citation type="journal article" date="2020" name="Stud. Mycol.">
        <title>101 Dothideomycetes genomes: a test case for predicting lifestyles and emergence of pathogens.</title>
        <authorList>
            <person name="Haridas S."/>
            <person name="Albert R."/>
            <person name="Binder M."/>
            <person name="Bloem J."/>
            <person name="Labutti K."/>
            <person name="Salamov A."/>
            <person name="Andreopoulos B."/>
            <person name="Baker S."/>
            <person name="Barry K."/>
            <person name="Bills G."/>
            <person name="Bluhm B."/>
            <person name="Cannon C."/>
            <person name="Castanera R."/>
            <person name="Culley D."/>
            <person name="Daum C."/>
            <person name="Ezra D."/>
            <person name="Gonzalez J."/>
            <person name="Henrissat B."/>
            <person name="Kuo A."/>
            <person name="Liang C."/>
            <person name="Lipzen A."/>
            <person name="Lutzoni F."/>
            <person name="Magnuson J."/>
            <person name="Mondo S."/>
            <person name="Nolan M."/>
            <person name="Ohm R."/>
            <person name="Pangilinan J."/>
            <person name="Park H.-J."/>
            <person name="Ramirez L."/>
            <person name="Alfaro M."/>
            <person name="Sun H."/>
            <person name="Tritt A."/>
            <person name="Yoshinaga Y."/>
            <person name="Zwiers L.-H."/>
            <person name="Turgeon B."/>
            <person name="Goodwin S."/>
            <person name="Spatafora J."/>
            <person name="Crous P."/>
            <person name="Grigoriev I."/>
        </authorList>
    </citation>
    <scope>NUCLEOTIDE SEQUENCE</scope>
    <source>
        <strain evidence="10">CBS 133067</strain>
    </source>
</reference>
<gene>
    <name evidence="10" type="ORF">NA57DRAFT_63376</name>
</gene>
<evidence type="ECO:0000313" key="10">
    <source>
        <dbReference type="EMBL" id="KAF2102432.1"/>
    </source>
</evidence>
<sequence length="229" mass="25561">MWDDLNIDYEVAYQRNPLKIACVEKAISLLQSGSRVLDVGCGTGIPVSQMLADAGMEVSGCDVAPNMVELAQKRIAGSFVTANMIEFQPQGEFAAIFIIYSQLGLRYSEFHAAAFKLAKALQPGGLLVIGQSPSDEKVPENDPAFDETRTYADNFNLPFWGKPFYTLLFSRQGQLDFLRSMGLETVYDNVDWFKPDHPKCDAEHQQYVIARWSGDRPLSEPKPLPKAME</sequence>
<dbReference type="InterPro" id="IPR029063">
    <property type="entry name" value="SAM-dependent_MTases_sf"/>
</dbReference>
<name>A0A9P4MCG8_9PEZI</name>
<evidence type="ECO:0000256" key="3">
    <source>
        <dbReference type="ARBA" id="ARBA00022603"/>
    </source>
</evidence>
<keyword evidence="3" id="KW-0489">Methyltransferase</keyword>
<comment type="caution">
    <text evidence="10">The sequence shown here is derived from an EMBL/GenBank/DDBJ whole genome shotgun (WGS) entry which is preliminary data.</text>
</comment>
<evidence type="ECO:0000256" key="7">
    <source>
        <dbReference type="ARBA" id="ARBA00047622"/>
    </source>
</evidence>
<dbReference type="Gene3D" id="3.40.50.150">
    <property type="entry name" value="Vaccinia Virus protein VP39"/>
    <property type="match status" value="1"/>
</dbReference>
<dbReference type="SUPFAM" id="SSF53335">
    <property type="entry name" value="S-adenosyl-L-methionine-dependent methyltransferases"/>
    <property type="match status" value="1"/>
</dbReference>
<evidence type="ECO:0000256" key="6">
    <source>
        <dbReference type="ARBA" id="ARBA00047619"/>
    </source>
</evidence>
<evidence type="ECO:0000256" key="4">
    <source>
        <dbReference type="ARBA" id="ARBA00022679"/>
    </source>
</evidence>
<comment type="catalytic activity">
    <reaction evidence="7">
        <text>phosphoethanolamine + S-adenosyl-L-methionine = N-methylethanolamine phosphate + S-adenosyl-L-homocysteine + H(+)</text>
        <dbReference type="Rhea" id="RHEA:20365"/>
        <dbReference type="ChEBI" id="CHEBI:15378"/>
        <dbReference type="ChEBI" id="CHEBI:57781"/>
        <dbReference type="ChEBI" id="CHEBI:57856"/>
        <dbReference type="ChEBI" id="CHEBI:58190"/>
        <dbReference type="ChEBI" id="CHEBI:59789"/>
        <dbReference type="EC" id="2.1.1.103"/>
    </reaction>
    <physiologicalReaction direction="left-to-right" evidence="7">
        <dbReference type="Rhea" id="RHEA:20366"/>
    </physiologicalReaction>
</comment>
<keyword evidence="11" id="KW-1185">Reference proteome</keyword>
<dbReference type="InterPro" id="IPR041698">
    <property type="entry name" value="Methyltransf_25"/>
</dbReference>
<evidence type="ECO:0000256" key="1">
    <source>
        <dbReference type="ARBA" id="ARBA00004969"/>
    </source>
</evidence>
<dbReference type="GO" id="GO:0000234">
    <property type="term" value="F:phosphoethanolamine N-methyltransferase activity"/>
    <property type="evidence" value="ECO:0007669"/>
    <property type="project" value="UniProtKB-EC"/>
</dbReference>
<accession>A0A9P4MCG8</accession>
<evidence type="ECO:0000259" key="9">
    <source>
        <dbReference type="Pfam" id="PF13649"/>
    </source>
</evidence>
<dbReference type="GO" id="GO:0032259">
    <property type="term" value="P:methylation"/>
    <property type="evidence" value="ECO:0007669"/>
    <property type="project" value="UniProtKB-KW"/>
</dbReference>
<evidence type="ECO:0000256" key="2">
    <source>
        <dbReference type="ARBA" id="ARBA00005189"/>
    </source>
</evidence>
<feature type="domain" description="Methyltransferase" evidence="9">
    <location>
        <begin position="36"/>
        <end position="125"/>
    </location>
</feature>
<dbReference type="Proteomes" id="UP000799772">
    <property type="component" value="Unassembled WGS sequence"/>
</dbReference>
<dbReference type="PANTHER" id="PTHR44307">
    <property type="entry name" value="PHOSPHOETHANOLAMINE METHYLTRANSFERASE"/>
    <property type="match status" value="1"/>
</dbReference>
<dbReference type="AlphaFoldDB" id="A0A9P4MCG8"/>
<evidence type="ECO:0000256" key="5">
    <source>
        <dbReference type="ARBA" id="ARBA00035674"/>
    </source>
</evidence>
<comment type="catalytic activity">
    <reaction evidence="8">
        <text>N-methylethanolamine phosphate + S-adenosyl-L-methionine = N,N-dimethylethanolamine phosphate + S-adenosyl-L-homocysteine + H(+)</text>
        <dbReference type="Rhea" id="RHEA:25321"/>
        <dbReference type="ChEBI" id="CHEBI:15378"/>
        <dbReference type="ChEBI" id="CHEBI:57781"/>
        <dbReference type="ChEBI" id="CHEBI:57856"/>
        <dbReference type="ChEBI" id="CHEBI:58641"/>
        <dbReference type="ChEBI" id="CHEBI:59789"/>
        <dbReference type="EC" id="2.1.1.103"/>
    </reaction>
    <physiologicalReaction direction="left-to-right" evidence="8">
        <dbReference type="Rhea" id="RHEA:25322"/>
    </physiologicalReaction>
</comment>
<dbReference type="OrthoDB" id="540004at2759"/>